<dbReference type="SUPFAM" id="SSF100950">
    <property type="entry name" value="NagB/RpiA/CoA transferase-like"/>
    <property type="match status" value="1"/>
</dbReference>
<proteinExistence type="predicted"/>
<organism evidence="2">
    <name type="scientific">marine sediment metagenome</name>
    <dbReference type="NCBI Taxonomy" id="412755"/>
    <lineage>
        <taxon>unclassified sequences</taxon>
        <taxon>metagenomes</taxon>
        <taxon>ecological metagenomes</taxon>
    </lineage>
</organism>
<feature type="domain" description="DeoR-like transcriptional repressor C-terminal sensor" evidence="1">
    <location>
        <begin position="1"/>
        <end position="63"/>
    </location>
</feature>
<dbReference type="InterPro" id="IPR050313">
    <property type="entry name" value="Carb_Metab_HTH_regulators"/>
</dbReference>
<dbReference type="InterPro" id="IPR014036">
    <property type="entry name" value="DeoR-like_C"/>
</dbReference>
<protein>
    <recommendedName>
        <fullName evidence="1">DeoR-like transcriptional repressor C-terminal sensor domain-containing protein</fullName>
    </recommendedName>
</protein>
<reference evidence="2" key="1">
    <citation type="journal article" date="2014" name="Front. Microbiol.">
        <title>High frequency of phylogenetically diverse reductive dehalogenase-homologous genes in deep subseafloor sedimentary metagenomes.</title>
        <authorList>
            <person name="Kawai M."/>
            <person name="Futagami T."/>
            <person name="Toyoda A."/>
            <person name="Takaki Y."/>
            <person name="Nishi S."/>
            <person name="Hori S."/>
            <person name="Arai W."/>
            <person name="Tsubouchi T."/>
            <person name="Morono Y."/>
            <person name="Uchiyama I."/>
            <person name="Ito T."/>
            <person name="Fujiyama A."/>
            <person name="Inagaki F."/>
            <person name="Takami H."/>
        </authorList>
    </citation>
    <scope>NUCLEOTIDE SEQUENCE</scope>
    <source>
        <strain evidence="2">Expedition CK06-06</strain>
    </source>
</reference>
<dbReference type="InterPro" id="IPR037171">
    <property type="entry name" value="NagB/RpiA_transferase-like"/>
</dbReference>
<dbReference type="EMBL" id="BARS01046994">
    <property type="protein sequence ID" value="GAG35227.1"/>
    <property type="molecule type" value="Genomic_DNA"/>
</dbReference>
<name>X0XIK7_9ZZZZ</name>
<comment type="caution">
    <text evidence="2">The sequence shown here is derived from an EMBL/GenBank/DDBJ whole genome shotgun (WGS) entry which is preliminary data.</text>
</comment>
<dbReference type="AlphaFoldDB" id="X0XIK7"/>
<feature type="non-terminal residue" evidence="2">
    <location>
        <position position="1"/>
    </location>
</feature>
<sequence length="85" mass="9678">FLGVGGISDKFGITDFNMEEVQVKKQMIKSSREVIVLADHSKFNRVAPMKIADIKLIDKIITDDGLKEKDKINIERFDTEIIIAR</sequence>
<dbReference type="SMART" id="SM01134">
    <property type="entry name" value="DeoRC"/>
    <property type="match status" value="1"/>
</dbReference>
<dbReference type="PANTHER" id="PTHR30363">
    <property type="entry name" value="HTH-TYPE TRANSCRIPTIONAL REGULATOR SRLR-RELATED"/>
    <property type="match status" value="1"/>
</dbReference>
<evidence type="ECO:0000259" key="1">
    <source>
        <dbReference type="Pfam" id="PF00455"/>
    </source>
</evidence>
<gene>
    <name evidence="2" type="ORF">S01H1_70654</name>
</gene>
<accession>X0XIK7</accession>
<dbReference type="PANTHER" id="PTHR30363:SF44">
    <property type="entry name" value="AGA OPERON TRANSCRIPTIONAL REPRESSOR-RELATED"/>
    <property type="match status" value="1"/>
</dbReference>
<evidence type="ECO:0000313" key="2">
    <source>
        <dbReference type="EMBL" id="GAG35227.1"/>
    </source>
</evidence>
<dbReference type="Pfam" id="PF00455">
    <property type="entry name" value="DeoRC"/>
    <property type="match status" value="1"/>
</dbReference>